<dbReference type="AlphaFoldDB" id="A0A5B6X3T2"/>
<evidence type="ECO:0000313" key="2">
    <source>
        <dbReference type="Proteomes" id="UP000325315"/>
    </source>
</evidence>
<protein>
    <submittedName>
        <fullName evidence="1">Taxadiene 5-alpha hydroxylase</fullName>
    </submittedName>
</protein>
<dbReference type="Proteomes" id="UP000325315">
    <property type="component" value="Unassembled WGS sequence"/>
</dbReference>
<organism evidence="1 2">
    <name type="scientific">Gossypium australe</name>
    <dbReference type="NCBI Taxonomy" id="47621"/>
    <lineage>
        <taxon>Eukaryota</taxon>
        <taxon>Viridiplantae</taxon>
        <taxon>Streptophyta</taxon>
        <taxon>Embryophyta</taxon>
        <taxon>Tracheophyta</taxon>
        <taxon>Spermatophyta</taxon>
        <taxon>Magnoliopsida</taxon>
        <taxon>eudicotyledons</taxon>
        <taxon>Gunneridae</taxon>
        <taxon>Pentapetalae</taxon>
        <taxon>rosids</taxon>
        <taxon>malvids</taxon>
        <taxon>Malvales</taxon>
        <taxon>Malvaceae</taxon>
        <taxon>Malvoideae</taxon>
        <taxon>Gossypium</taxon>
    </lineage>
</organism>
<dbReference type="Gene3D" id="3.30.420.10">
    <property type="entry name" value="Ribonuclease H-like superfamily/Ribonuclease H"/>
    <property type="match status" value="1"/>
</dbReference>
<accession>A0A5B6X3T2</accession>
<dbReference type="EMBL" id="SMMG02000001">
    <property type="protein sequence ID" value="KAA3487645.1"/>
    <property type="molecule type" value="Genomic_DNA"/>
</dbReference>
<sequence>MLGITISNSRACGFVNLWVRNYTSIQLSIPQIDEQSERVIQILEDMLCCYVIEFKGNWEKYLSLNEFAYNNSY</sequence>
<proteinExistence type="predicted"/>
<gene>
    <name evidence="1" type="ORF">EPI10_031459</name>
</gene>
<dbReference type="InterPro" id="IPR012337">
    <property type="entry name" value="RNaseH-like_sf"/>
</dbReference>
<comment type="caution">
    <text evidence="1">The sequence shown here is derived from an EMBL/GenBank/DDBJ whole genome shotgun (WGS) entry which is preliminary data.</text>
</comment>
<dbReference type="InterPro" id="IPR036397">
    <property type="entry name" value="RNaseH_sf"/>
</dbReference>
<evidence type="ECO:0000313" key="1">
    <source>
        <dbReference type="EMBL" id="KAA3487645.1"/>
    </source>
</evidence>
<dbReference type="SUPFAM" id="SSF53098">
    <property type="entry name" value="Ribonuclease H-like"/>
    <property type="match status" value="1"/>
</dbReference>
<name>A0A5B6X3T2_9ROSI</name>
<keyword evidence="2" id="KW-1185">Reference proteome</keyword>
<reference evidence="1" key="1">
    <citation type="submission" date="2019-08" db="EMBL/GenBank/DDBJ databases">
        <authorList>
            <person name="Liu F."/>
        </authorList>
    </citation>
    <scope>NUCLEOTIDE SEQUENCE [LARGE SCALE GENOMIC DNA]</scope>
    <source>
        <strain evidence="1">PA1801</strain>
        <tissue evidence="1">Leaf</tissue>
    </source>
</reference>
<dbReference type="GO" id="GO:0003676">
    <property type="term" value="F:nucleic acid binding"/>
    <property type="evidence" value="ECO:0007669"/>
    <property type="project" value="InterPro"/>
</dbReference>